<evidence type="ECO:0000313" key="2">
    <source>
        <dbReference type="Proteomes" id="UP000234681"/>
    </source>
</evidence>
<evidence type="ECO:0000313" key="1">
    <source>
        <dbReference type="EMBL" id="EDM00678.1"/>
    </source>
</evidence>
<proteinExistence type="predicted"/>
<gene>
    <name evidence="1" type="ORF">rCG_62498</name>
</gene>
<dbReference type="Proteomes" id="UP000234681">
    <property type="component" value="Chromosome 2"/>
</dbReference>
<protein>
    <submittedName>
        <fullName evidence="1">RCG62498</fullName>
    </submittedName>
</protein>
<accession>A6J6B1</accession>
<name>A6J6B1_RAT</name>
<organism evidence="1 2">
    <name type="scientific">Rattus norvegicus</name>
    <name type="common">Rat</name>
    <dbReference type="NCBI Taxonomy" id="10116"/>
    <lineage>
        <taxon>Eukaryota</taxon>
        <taxon>Metazoa</taxon>
        <taxon>Chordata</taxon>
        <taxon>Craniata</taxon>
        <taxon>Vertebrata</taxon>
        <taxon>Euteleostomi</taxon>
        <taxon>Mammalia</taxon>
        <taxon>Eutheria</taxon>
        <taxon>Euarchontoglires</taxon>
        <taxon>Glires</taxon>
        <taxon>Rodentia</taxon>
        <taxon>Myomorpha</taxon>
        <taxon>Muroidea</taxon>
        <taxon>Muridae</taxon>
        <taxon>Murinae</taxon>
        <taxon>Rattus</taxon>
    </lineage>
</organism>
<reference evidence="1 2" key="1">
    <citation type="submission" date="2005-09" db="EMBL/GenBank/DDBJ databases">
        <authorList>
            <person name="Mural R.J."/>
            <person name="Li P.W."/>
            <person name="Adams M.D."/>
            <person name="Amanatides P.G."/>
            <person name="Baden-Tillson H."/>
            <person name="Barnstead M."/>
            <person name="Chin S.H."/>
            <person name="Dew I."/>
            <person name="Evans C.A."/>
            <person name="Ferriera S."/>
            <person name="Flanigan M."/>
            <person name="Fosler C."/>
            <person name="Glodek A."/>
            <person name="Gu Z."/>
            <person name="Holt R.A."/>
            <person name="Jennings D."/>
            <person name="Kraft C.L."/>
            <person name="Lu F."/>
            <person name="Nguyen T."/>
            <person name="Nusskern D.R."/>
            <person name="Pfannkoch C.M."/>
            <person name="Sitter C."/>
            <person name="Sutton G.G."/>
            <person name="Venter J.C."/>
            <person name="Wang Z."/>
            <person name="Woodage T."/>
            <person name="Zheng X.H."/>
            <person name="Zhong F."/>
        </authorList>
    </citation>
    <scope>NUCLEOTIDE SEQUENCE [LARGE SCALE GENOMIC DNA]</scope>
    <source>
        <strain>BN</strain>
        <strain evidence="2">Sprague-Dawley</strain>
    </source>
</reference>
<dbReference type="EMBL" id="CH473976">
    <property type="protein sequence ID" value="EDM00678.1"/>
    <property type="molecule type" value="Genomic_DNA"/>
</dbReference>
<sequence length="15" mass="1650">MGCHYVVLRCPAMAV</sequence>